<protein>
    <submittedName>
        <fullName evidence="2">Uncharacterized protein</fullName>
    </submittedName>
</protein>
<proteinExistence type="predicted"/>
<evidence type="ECO:0000313" key="3">
    <source>
        <dbReference type="Proteomes" id="UP001177670"/>
    </source>
</evidence>
<keyword evidence="3" id="KW-1185">Reference proteome</keyword>
<feature type="region of interest" description="Disordered" evidence="1">
    <location>
        <begin position="1"/>
        <end position="21"/>
    </location>
</feature>
<dbReference type="Proteomes" id="UP001177670">
    <property type="component" value="Unassembled WGS sequence"/>
</dbReference>
<accession>A0AA40FMT2</accession>
<name>A0AA40FMT2_9HYME</name>
<sequence length="54" mass="6074">MAEERPGISQEAKREKEEEVEVDGWGDVGAARFFTVGVIRREAKTGKNEIPRDV</sequence>
<reference evidence="2" key="1">
    <citation type="submission" date="2021-10" db="EMBL/GenBank/DDBJ databases">
        <title>Melipona bicolor Genome sequencing and assembly.</title>
        <authorList>
            <person name="Araujo N.S."/>
            <person name="Arias M.C."/>
        </authorList>
    </citation>
    <scope>NUCLEOTIDE SEQUENCE</scope>
    <source>
        <strain evidence="2">USP_2M_L1-L4_2017</strain>
        <tissue evidence="2">Whole body</tissue>
    </source>
</reference>
<dbReference type="AlphaFoldDB" id="A0AA40FMT2"/>
<dbReference type="EMBL" id="JAHYIQ010000026">
    <property type="protein sequence ID" value="KAK1121544.1"/>
    <property type="molecule type" value="Genomic_DNA"/>
</dbReference>
<evidence type="ECO:0000313" key="2">
    <source>
        <dbReference type="EMBL" id="KAK1121544.1"/>
    </source>
</evidence>
<gene>
    <name evidence="2" type="ORF">K0M31_010343</name>
</gene>
<organism evidence="2 3">
    <name type="scientific">Melipona bicolor</name>
    <dbReference type="NCBI Taxonomy" id="60889"/>
    <lineage>
        <taxon>Eukaryota</taxon>
        <taxon>Metazoa</taxon>
        <taxon>Ecdysozoa</taxon>
        <taxon>Arthropoda</taxon>
        <taxon>Hexapoda</taxon>
        <taxon>Insecta</taxon>
        <taxon>Pterygota</taxon>
        <taxon>Neoptera</taxon>
        <taxon>Endopterygota</taxon>
        <taxon>Hymenoptera</taxon>
        <taxon>Apocrita</taxon>
        <taxon>Aculeata</taxon>
        <taxon>Apoidea</taxon>
        <taxon>Anthophila</taxon>
        <taxon>Apidae</taxon>
        <taxon>Melipona</taxon>
    </lineage>
</organism>
<evidence type="ECO:0000256" key="1">
    <source>
        <dbReference type="SAM" id="MobiDB-lite"/>
    </source>
</evidence>
<comment type="caution">
    <text evidence="2">The sequence shown here is derived from an EMBL/GenBank/DDBJ whole genome shotgun (WGS) entry which is preliminary data.</text>
</comment>
<feature type="compositionally biased region" description="Basic and acidic residues" evidence="1">
    <location>
        <begin position="1"/>
        <end position="17"/>
    </location>
</feature>